<dbReference type="SUPFAM" id="SSF54427">
    <property type="entry name" value="NTF2-like"/>
    <property type="match status" value="1"/>
</dbReference>
<name>A0A0R0BZ83_9GAMM</name>
<evidence type="ECO:0000259" key="1">
    <source>
        <dbReference type="Pfam" id="PF12680"/>
    </source>
</evidence>
<gene>
    <name evidence="2" type="ORF">ABB26_13695</name>
</gene>
<feature type="domain" description="SnoaL-like" evidence="1">
    <location>
        <begin position="33"/>
        <end position="120"/>
    </location>
</feature>
<evidence type="ECO:0000313" key="2">
    <source>
        <dbReference type="EMBL" id="KRG63039.1"/>
    </source>
</evidence>
<keyword evidence="3" id="KW-1185">Reference proteome</keyword>
<dbReference type="PATRIC" id="fig|405444.3.peg.1840"/>
<dbReference type="OrthoDB" id="8796002at2"/>
<dbReference type="InterPro" id="IPR032710">
    <property type="entry name" value="NTF2-like_dom_sf"/>
</dbReference>
<comment type="caution">
    <text evidence="2">The sequence shown here is derived from an EMBL/GenBank/DDBJ whole genome shotgun (WGS) entry which is preliminary data.</text>
</comment>
<dbReference type="RefSeq" id="WP_057635065.1">
    <property type="nucleotide sequence ID" value="NZ_LDJI01000026.1"/>
</dbReference>
<dbReference type="EMBL" id="LDJI01000026">
    <property type="protein sequence ID" value="KRG63039.1"/>
    <property type="molecule type" value="Genomic_DNA"/>
</dbReference>
<accession>A0A0R0BZ83</accession>
<reference evidence="2 3" key="1">
    <citation type="submission" date="2015-05" db="EMBL/GenBank/DDBJ databases">
        <title>Genome sequencing and analysis of members of genus Stenotrophomonas.</title>
        <authorList>
            <person name="Patil P.P."/>
            <person name="Midha S."/>
            <person name="Patil P.B."/>
        </authorList>
    </citation>
    <scope>NUCLEOTIDE SEQUENCE [LARGE SCALE GENOMIC DNA]</scope>
    <source>
        <strain evidence="2 3">DSM 18929</strain>
    </source>
</reference>
<dbReference type="Proteomes" id="UP000050864">
    <property type="component" value="Unassembled WGS sequence"/>
</dbReference>
<sequence>MTSQRAHHLQRAHAVLDWNRRHLNRNSTLTEALIGECFAEQFIVEPNGRHYEANHANYLEFLNGMKADMDGITYDVDHAIVDEAAVVFAMRARIAYSDGRIEQFRAMLLMRFDDAGKVTLWHEVYVPVAVAD</sequence>
<dbReference type="Gene3D" id="3.10.450.50">
    <property type="match status" value="1"/>
</dbReference>
<dbReference type="STRING" id="405444.ABB26_13695"/>
<organism evidence="2 3">
    <name type="scientific">Stenotrophomonas humi</name>
    <dbReference type="NCBI Taxonomy" id="405444"/>
    <lineage>
        <taxon>Bacteria</taxon>
        <taxon>Pseudomonadati</taxon>
        <taxon>Pseudomonadota</taxon>
        <taxon>Gammaproteobacteria</taxon>
        <taxon>Lysobacterales</taxon>
        <taxon>Lysobacteraceae</taxon>
        <taxon>Stenotrophomonas</taxon>
    </lineage>
</organism>
<dbReference type="Pfam" id="PF12680">
    <property type="entry name" value="SnoaL_2"/>
    <property type="match status" value="1"/>
</dbReference>
<dbReference type="AlphaFoldDB" id="A0A0R0BZ83"/>
<protein>
    <recommendedName>
        <fullName evidence="1">SnoaL-like domain-containing protein</fullName>
    </recommendedName>
</protein>
<dbReference type="InterPro" id="IPR037401">
    <property type="entry name" value="SnoaL-like"/>
</dbReference>
<evidence type="ECO:0000313" key="3">
    <source>
        <dbReference type="Proteomes" id="UP000050864"/>
    </source>
</evidence>
<proteinExistence type="predicted"/>